<gene>
    <name evidence="1" type="ORF">Q8814_16570</name>
</gene>
<protein>
    <submittedName>
        <fullName evidence="1">Uncharacterized protein</fullName>
    </submittedName>
</protein>
<keyword evidence="2" id="KW-1185">Reference proteome</keyword>
<dbReference type="Proteomes" id="UP001331936">
    <property type="component" value="Unassembled WGS sequence"/>
</dbReference>
<sequence length="103" mass="11627">MGALHRRWWHSFEEDHDGIEVYRPDGFDFPPARGRGGIEFRDDGTAVEWTSGRADAPEAYEGTWQPEADGESLEVATTGGRPRSVRVVHVDAHRLEIRTGQRP</sequence>
<proteinExistence type="predicted"/>
<evidence type="ECO:0000313" key="2">
    <source>
        <dbReference type="Proteomes" id="UP001331936"/>
    </source>
</evidence>
<accession>A0ABU7JUX0</accession>
<name>A0ABU7JUX0_9NOCA</name>
<dbReference type="RefSeq" id="WP_330153106.1">
    <property type="nucleotide sequence ID" value="NZ_JAUZMZ010000095.1"/>
</dbReference>
<organism evidence="1 2">
    <name type="scientific">Rhodococcus chondri</name>
    <dbReference type="NCBI Taxonomy" id="3065941"/>
    <lineage>
        <taxon>Bacteria</taxon>
        <taxon>Bacillati</taxon>
        <taxon>Actinomycetota</taxon>
        <taxon>Actinomycetes</taxon>
        <taxon>Mycobacteriales</taxon>
        <taxon>Nocardiaceae</taxon>
        <taxon>Rhodococcus</taxon>
    </lineage>
</organism>
<reference evidence="1 2" key="1">
    <citation type="submission" date="2023-08" db="EMBL/GenBank/DDBJ databases">
        <authorList>
            <person name="Girao M."/>
            <person name="Carvalho M.F."/>
        </authorList>
    </citation>
    <scope>NUCLEOTIDE SEQUENCE [LARGE SCALE GENOMIC DNA]</scope>
    <source>
        <strain evidence="1 2">CC-R104</strain>
    </source>
</reference>
<comment type="caution">
    <text evidence="1">The sequence shown here is derived from an EMBL/GenBank/DDBJ whole genome shotgun (WGS) entry which is preliminary data.</text>
</comment>
<evidence type="ECO:0000313" key="1">
    <source>
        <dbReference type="EMBL" id="MEE2033714.1"/>
    </source>
</evidence>
<dbReference type="EMBL" id="JAUZMZ010000095">
    <property type="protein sequence ID" value="MEE2033714.1"/>
    <property type="molecule type" value="Genomic_DNA"/>
</dbReference>